<gene>
    <name evidence="1" type="ORF">NDU88_001966</name>
</gene>
<dbReference type="AlphaFoldDB" id="A0AAV7P8B3"/>
<proteinExistence type="predicted"/>
<comment type="caution">
    <text evidence="1">The sequence shown here is derived from an EMBL/GenBank/DDBJ whole genome shotgun (WGS) entry which is preliminary data.</text>
</comment>
<dbReference type="EMBL" id="JANPWB010000011">
    <property type="protein sequence ID" value="KAJ1123497.1"/>
    <property type="molecule type" value="Genomic_DNA"/>
</dbReference>
<sequence length="148" mass="16702">MRYSPLPREISPLAVCCPERPEHSHRSRESSEPGIECHRLHSYIATETAEWRVWCPGVLQSGLAASGWLHSLESARWYSWVNRETASCTRTELRKAQSGMFRATEAGIAWSQLAIAHQAEFGDRSGYRSGILLFLGTSQPTFLLQWPA</sequence>
<organism evidence="1 2">
    <name type="scientific">Pleurodeles waltl</name>
    <name type="common">Iberian ribbed newt</name>
    <dbReference type="NCBI Taxonomy" id="8319"/>
    <lineage>
        <taxon>Eukaryota</taxon>
        <taxon>Metazoa</taxon>
        <taxon>Chordata</taxon>
        <taxon>Craniata</taxon>
        <taxon>Vertebrata</taxon>
        <taxon>Euteleostomi</taxon>
        <taxon>Amphibia</taxon>
        <taxon>Batrachia</taxon>
        <taxon>Caudata</taxon>
        <taxon>Salamandroidea</taxon>
        <taxon>Salamandridae</taxon>
        <taxon>Pleurodelinae</taxon>
        <taxon>Pleurodeles</taxon>
    </lineage>
</organism>
<evidence type="ECO:0000313" key="1">
    <source>
        <dbReference type="EMBL" id="KAJ1123497.1"/>
    </source>
</evidence>
<evidence type="ECO:0000313" key="2">
    <source>
        <dbReference type="Proteomes" id="UP001066276"/>
    </source>
</evidence>
<reference evidence="1" key="1">
    <citation type="journal article" date="2022" name="bioRxiv">
        <title>Sequencing and chromosome-scale assembly of the giantPleurodeles waltlgenome.</title>
        <authorList>
            <person name="Brown T."/>
            <person name="Elewa A."/>
            <person name="Iarovenko S."/>
            <person name="Subramanian E."/>
            <person name="Araus A.J."/>
            <person name="Petzold A."/>
            <person name="Susuki M."/>
            <person name="Suzuki K.-i.T."/>
            <person name="Hayashi T."/>
            <person name="Toyoda A."/>
            <person name="Oliveira C."/>
            <person name="Osipova E."/>
            <person name="Leigh N.D."/>
            <person name="Simon A."/>
            <person name="Yun M.H."/>
        </authorList>
    </citation>
    <scope>NUCLEOTIDE SEQUENCE</scope>
    <source>
        <strain evidence="1">20211129_DDA</strain>
        <tissue evidence="1">Liver</tissue>
    </source>
</reference>
<dbReference type="Proteomes" id="UP001066276">
    <property type="component" value="Chromosome 7"/>
</dbReference>
<keyword evidence="2" id="KW-1185">Reference proteome</keyword>
<accession>A0AAV7P8B3</accession>
<name>A0AAV7P8B3_PLEWA</name>
<protein>
    <submittedName>
        <fullName evidence="1">Uncharacterized protein</fullName>
    </submittedName>
</protein>